<organism evidence="1 2">
    <name type="scientific">Pristionchus pacificus</name>
    <name type="common">Parasitic nematode worm</name>
    <dbReference type="NCBI Taxonomy" id="54126"/>
    <lineage>
        <taxon>Eukaryota</taxon>
        <taxon>Metazoa</taxon>
        <taxon>Ecdysozoa</taxon>
        <taxon>Nematoda</taxon>
        <taxon>Chromadorea</taxon>
        <taxon>Rhabditida</taxon>
        <taxon>Rhabditina</taxon>
        <taxon>Diplogasteromorpha</taxon>
        <taxon>Diplogasteroidea</taxon>
        <taxon>Neodiplogasteridae</taxon>
        <taxon>Pristionchus</taxon>
    </lineage>
</organism>
<reference evidence="2" key="1">
    <citation type="journal article" date="2008" name="Nat. Genet.">
        <title>The Pristionchus pacificus genome provides a unique perspective on nematode lifestyle and parasitism.</title>
        <authorList>
            <person name="Dieterich C."/>
            <person name="Clifton S.W."/>
            <person name="Schuster L.N."/>
            <person name="Chinwalla A."/>
            <person name="Delehaunty K."/>
            <person name="Dinkelacker I."/>
            <person name="Fulton L."/>
            <person name="Fulton R."/>
            <person name="Godfrey J."/>
            <person name="Minx P."/>
            <person name="Mitreva M."/>
            <person name="Roeseler W."/>
            <person name="Tian H."/>
            <person name="Witte H."/>
            <person name="Yang S.P."/>
            <person name="Wilson R.K."/>
            <person name="Sommer R.J."/>
        </authorList>
    </citation>
    <scope>NUCLEOTIDE SEQUENCE [LARGE SCALE GENOMIC DNA]</scope>
    <source>
        <strain evidence="2">PS312</strain>
    </source>
</reference>
<accession>A0A8R1YBT1</accession>
<evidence type="ECO:0000313" key="1">
    <source>
        <dbReference type="EnsemblMetazoa" id="PPA12294.1"/>
    </source>
</evidence>
<reference evidence="1" key="2">
    <citation type="submission" date="2022-06" db="UniProtKB">
        <authorList>
            <consortium name="EnsemblMetazoa"/>
        </authorList>
    </citation>
    <scope>IDENTIFICATION</scope>
    <source>
        <strain evidence="1">PS312</strain>
    </source>
</reference>
<dbReference type="EnsemblMetazoa" id="PPA12294.1">
    <property type="protein sequence ID" value="PPA12294.1"/>
    <property type="gene ID" value="WBGene00101848"/>
</dbReference>
<accession>A0A2A6CKD7</accession>
<dbReference type="OrthoDB" id="422362at2759"/>
<protein>
    <submittedName>
        <fullName evidence="1">Uncharacterized protein</fullName>
    </submittedName>
</protein>
<sequence length="127" mass="14044">MVTVGFSSKLGHELVPNNHSVELELFDHANPVIGKAVRTKEHVEKDQLVSEFRGKYYTKEYFKKLVGGALRLQISNISRKQARKPVFAFLGVGEVCLVAGFGYLAYSTLTGNPPDLMGALDKGYNLL</sequence>
<keyword evidence="2" id="KW-1185">Reference proteome</keyword>
<evidence type="ECO:0000313" key="2">
    <source>
        <dbReference type="Proteomes" id="UP000005239"/>
    </source>
</evidence>
<proteinExistence type="predicted"/>
<dbReference type="SUPFAM" id="SSF82199">
    <property type="entry name" value="SET domain"/>
    <property type="match status" value="1"/>
</dbReference>
<dbReference type="Proteomes" id="UP000005239">
    <property type="component" value="Unassembled WGS sequence"/>
</dbReference>
<gene>
    <name evidence="1" type="primary">WBGene00101848</name>
</gene>
<dbReference type="InterPro" id="IPR046341">
    <property type="entry name" value="SET_dom_sf"/>
</dbReference>
<dbReference type="AlphaFoldDB" id="A0A2A6CKD7"/>
<name>A0A2A6CKD7_PRIPA</name>